<comment type="caution">
    <text evidence="1">The sequence shown here is derived from an EMBL/GenBank/DDBJ whole genome shotgun (WGS) entry which is preliminary data.</text>
</comment>
<keyword evidence="2" id="KW-1185">Reference proteome</keyword>
<name>A0AAE0FQ42_9CHLO</name>
<protein>
    <submittedName>
        <fullName evidence="1">Uncharacterized protein</fullName>
    </submittedName>
</protein>
<dbReference type="AlphaFoldDB" id="A0AAE0FQ42"/>
<proteinExistence type="predicted"/>
<organism evidence="1 2">
    <name type="scientific">Cymbomonas tetramitiformis</name>
    <dbReference type="NCBI Taxonomy" id="36881"/>
    <lineage>
        <taxon>Eukaryota</taxon>
        <taxon>Viridiplantae</taxon>
        <taxon>Chlorophyta</taxon>
        <taxon>Pyramimonadophyceae</taxon>
        <taxon>Pyramimonadales</taxon>
        <taxon>Pyramimonadaceae</taxon>
        <taxon>Cymbomonas</taxon>
    </lineage>
</organism>
<evidence type="ECO:0000313" key="1">
    <source>
        <dbReference type="EMBL" id="KAK3263653.1"/>
    </source>
</evidence>
<sequence length="347" mass="39045">MDVLWSLNRELDRAWWKLREAVIYFIRQVCAGTIEDRAEARAQAELRMREFAVIIENECPMNMLTLNLRLAVVHLCKQEEKVGVVSSNIELWVERLLGEAKGVVPEPVGGKAIDSCIGNAYLLKDRVDDMAHLYPGIRFLPDYVAHSVKEDGPGFRDDPGLACHFMDVGHHIIRGGVAVSALSADAEGRLLPGLAASLRAMHGERYELERDALDVLCFPRMRHGDEDFTSTMYTRAVTRISYNVALASSEADAFEYGRVEAYYLIWDPATHCAVCRLAMVTAYPTIKNARMNSRAVFVLNEDAKHTLLMPASRLETKCICHRPPGFKIPLHVIYLWPGMKSARCSRP</sequence>
<dbReference type="EMBL" id="LGRX02015171">
    <property type="protein sequence ID" value="KAK3263653.1"/>
    <property type="molecule type" value="Genomic_DNA"/>
</dbReference>
<evidence type="ECO:0000313" key="2">
    <source>
        <dbReference type="Proteomes" id="UP001190700"/>
    </source>
</evidence>
<gene>
    <name evidence="1" type="ORF">CYMTET_27540</name>
</gene>
<dbReference type="Proteomes" id="UP001190700">
    <property type="component" value="Unassembled WGS sequence"/>
</dbReference>
<accession>A0AAE0FQ42</accession>
<reference evidence="1 2" key="1">
    <citation type="journal article" date="2015" name="Genome Biol. Evol.">
        <title>Comparative Genomics of a Bacterivorous Green Alga Reveals Evolutionary Causalities and Consequences of Phago-Mixotrophic Mode of Nutrition.</title>
        <authorList>
            <person name="Burns J.A."/>
            <person name="Paasch A."/>
            <person name="Narechania A."/>
            <person name="Kim E."/>
        </authorList>
    </citation>
    <scope>NUCLEOTIDE SEQUENCE [LARGE SCALE GENOMIC DNA]</scope>
    <source>
        <strain evidence="1 2">PLY_AMNH</strain>
    </source>
</reference>